<dbReference type="InterPro" id="IPR027417">
    <property type="entry name" value="P-loop_NTPase"/>
</dbReference>
<keyword evidence="3" id="KW-1185">Reference proteome</keyword>
<dbReference type="AlphaFoldDB" id="A0A8H6FEG5"/>
<reference evidence="2 3" key="1">
    <citation type="journal article" date="2020" name="Genomics">
        <title>Complete, high-quality genomes from long-read metagenomic sequencing of two wolf lichen thalli reveals enigmatic genome architecture.</title>
        <authorList>
            <person name="McKenzie S.K."/>
            <person name="Walston R.F."/>
            <person name="Allen J.L."/>
        </authorList>
    </citation>
    <scope>NUCLEOTIDE SEQUENCE [LARGE SCALE GENOMIC DNA]</scope>
    <source>
        <strain evidence="2">WasteWater2</strain>
    </source>
</reference>
<protein>
    <recommendedName>
        <fullName evidence="4">G domain-containing protein</fullName>
    </recommendedName>
</protein>
<sequence>MNAASSSLPLQSHRLVNKICGREVADVGEGQYVTIVNGETITSIDTPGFDDTYLSDGEVLERIAMSLFTHYKGGHKLSGLLFLRDITMGKMTNTALKNLDMFHHLCGDQSLKNVMFLTTKWDKAFTPFAQKHEEELTKNFWSGMIELGCSRPKRLGGVANYSSGIVDPISDVIAQVLKFQPSWLLIQRQLGSGQHILDTTAGQKVDQDLSLEIKKTQDSFNSTLAQIEKSHEDTIRAALRDEADEYVRELAEAQEHKKASEVSFEKVMKAEEERLMKVEKERREKEQEEWNNKMYRYGIDATGAVLGAGGWMLFEVIGMQI</sequence>
<evidence type="ECO:0008006" key="4">
    <source>
        <dbReference type="Google" id="ProtNLM"/>
    </source>
</evidence>
<feature type="coiled-coil region" evidence="1">
    <location>
        <begin position="236"/>
        <end position="289"/>
    </location>
</feature>
<proteinExistence type="predicted"/>
<evidence type="ECO:0000256" key="1">
    <source>
        <dbReference type="SAM" id="Coils"/>
    </source>
</evidence>
<dbReference type="RefSeq" id="XP_037158524.1">
    <property type="nucleotide sequence ID" value="XM_037314613.1"/>
</dbReference>
<accession>A0A8H6FEG5</accession>
<dbReference type="GeneID" id="59294412"/>
<dbReference type="Gene3D" id="3.40.50.300">
    <property type="entry name" value="P-loop containing nucleotide triphosphate hydrolases"/>
    <property type="match status" value="1"/>
</dbReference>
<evidence type="ECO:0000313" key="3">
    <source>
        <dbReference type="Proteomes" id="UP000578531"/>
    </source>
</evidence>
<dbReference type="OrthoDB" id="8954335at2759"/>
<name>A0A8H6FEG5_9LECA</name>
<keyword evidence="1" id="KW-0175">Coiled coil</keyword>
<dbReference type="EMBL" id="JACCJC010000103">
    <property type="protein sequence ID" value="KAF6225395.1"/>
    <property type="molecule type" value="Genomic_DNA"/>
</dbReference>
<comment type="caution">
    <text evidence="2">The sequence shown here is derived from an EMBL/GenBank/DDBJ whole genome shotgun (WGS) entry which is preliminary data.</text>
</comment>
<dbReference type="SUPFAM" id="SSF52540">
    <property type="entry name" value="P-loop containing nucleoside triphosphate hydrolases"/>
    <property type="match status" value="1"/>
</dbReference>
<organism evidence="2 3">
    <name type="scientific">Letharia columbiana</name>
    <dbReference type="NCBI Taxonomy" id="112416"/>
    <lineage>
        <taxon>Eukaryota</taxon>
        <taxon>Fungi</taxon>
        <taxon>Dikarya</taxon>
        <taxon>Ascomycota</taxon>
        <taxon>Pezizomycotina</taxon>
        <taxon>Lecanoromycetes</taxon>
        <taxon>OSLEUM clade</taxon>
        <taxon>Lecanoromycetidae</taxon>
        <taxon>Lecanorales</taxon>
        <taxon>Lecanorineae</taxon>
        <taxon>Parmeliaceae</taxon>
        <taxon>Letharia</taxon>
    </lineage>
</organism>
<evidence type="ECO:0000313" key="2">
    <source>
        <dbReference type="EMBL" id="KAF6225395.1"/>
    </source>
</evidence>
<dbReference type="Proteomes" id="UP000578531">
    <property type="component" value="Unassembled WGS sequence"/>
</dbReference>
<gene>
    <name evidence="2" type="ORF">HO173_012779</name>
</gene>